<proteinExistence type="predicted"/>
<evidence type="ECO:0000313" key="2">
    <source>
        <dbReference type="EnsemblMetazoa" id="GPAI046942-PA"/>
    </source>
</evidence>
<reference evidence="3" key="1">
    <citation type="submission" date="2014-03" db="EMBL/GenBank/DDBJ databases">
        <authorList>
            <person name="Aksoy S."/>
            <person name="Warren W."/>
            <person name="Wilson R.K."/>
        </authorList>
    </citation>
    <scope>NUCLEOTIDE SEQUENCE [LARGE SCALE GENOMIC DNA]</scope>
    <source>
        <strain evidence="3">IAEA</strain>
    </source>
</reference>
<dbReference type="EnsemblMetazoa" id="GPAI046942-RA">
    <property type="protein sequence ID" value="GPAI046942-PA"/>
    <property type="gene ID" value="GPAI046942"/>
</dbReference>
<dbReference type="VEuPathDB" id="VectorBase:GPAI046942"/>
<organism evidence="2 3">
    <name type="scientific">Glossina pallidipes</name>
    <name type="common">Tsetse fly</name>
    <dbReference type="NCBI Taxonomy" id="7398"/>
    <lineage>
        <taxon>Eukaryota</taxon>
        <taxon>Metazoa</taxon>
        <taxon>Ecdysozoa</taxon>
        <taxon>Arthropoda</taxon>
        <taxon>Hexapoda</taxon>
        <taxon>Insecta</taxon>
        <taxon>Pterygota</taxon>
        <taxon>Neoptera</taxon>
        <taxon>Endopterygota</taxon>
        <taxon>Diptera</taxon>
        <taxon>Brachycera</taxon>
        <taxon>Muscomorpha</taxon>
        <taxon>Hippoboscoidea</taxon>
        <taxon>Glossinidae</taxon>
        <taxon>Glossina</taxon>
    </lineage>
</organism>
<dbReference type="AlphaFoldDB" id="A0A1B0AIK3"/>
<keyword evidence="1" id="KW-0812">Transmembrane</keyword>
<keyword evidence="3" id="KW-1185">Reference proteome</keyword>
<keyword evidence="1" id="KW-1133">Transmembrane helix</keyword>
<reference evidence="2" key="2">
    <citation type="submission" date="2020-05" db="UniProtKB">
        <authorList>
            <consortium name="EnsemblMetazoa"/>
        </authorList>
    </citation>
    <scope>IDENTIFICATION</scope>
    <source>
        <strain evidence="2">IAEA</strain>
    </source>
</reference>
<accession>A0A1B0AIK3</accession>
<dbReference type="Proteomes" id="UP000092445">
    <property type="component" value="Unassembled WGS sequence"/>
</dbReference>
<keyword evidence="1" id="KW-0472">Membrane</keyword>
<evidence type="ECO:0000256" key="1">
    <source>
        <dbReference type="SAM" id="Phobius"/>
    </source>
</evidence>
<name>A0A1B0AIK3_GLOPL</name>
<protein>
    <submittedName>
        <fullName evidence="2">Uncharacterized protein</fullName>
    </submittedName>
</protein>
<evidence type="ECO:0000313" key="3">
    <source>
        <dbReference type="Proteomes" id="UP000092445"/>
    </source>
</evidence>
<feature type="transmembrane region" description="Helical" evidence="1">
    <location>
        <begin position="75"/>
        <end position="96"/>
    </location>
</feature>
<sequence length="112" mass="13261">MDFEFRNVDLCVPNQFAKFSREFSTCEWSEHSTVSSDKENVFFFASASEQSVSDLRRSIHNNHRRKPMELGLPDWYASYLLLYACCTFLIEVYYTVDYTDLLYVFLQSSFKS</sequence>